<gene>
    <name evidence="1" type="ORF">K8I29_02780</name>
</gene>
<protein>
    <submittedName>
        <fullName evidence="1">Cupin domain-containing protein</fullName>
    </submittedName>
</protein>
<reference evidence="1" key="2">
    <citation type="submission" date="2021-08" db="EMBL/GenBank/DDBJ databases">
        <authorList>
            <person name="Dalcin Martins P."/>
        </authorList>
    </citation>
    <scope>NUCLEOTIDE SEQUENCE</scope>
    <source>
        <strain evidence="1">MAG_39</strain>
    </source>
</reference>
<reference evidence="1" key="1">
    <citation type="journal article" date="2021" name="bioRxiv">
        <title>Unraveling nitrogen, sulfur and carbon metabolic pathways and microbial community transcriptional responses to substrate deprivation and toxicity stresses in a bioreactor mimicking anoxic brackish coastal sediment conditions.</title>
        <authorList>
            <person name="Martins P.D."/>
            <person name="Echeveste M.J."/>
            <person name="Arshad A."/>
            <person name="Kurth J."/>
            <person name="Ouboter H."/>
            <person name="Jetten M.S.M."/>
            <person name="Welte C.U."/>
        </authorList>
    </citation>
    <scope>NUCLEOTIDE SEQUENCE</scope>
    <source>
        <strain evidence="1">MAG_39</strain>
    </source>
</reference>
<evidence type="ECO:0000313" key="2">
    <source>
        <dbReference type="Proteomes" id="UP000705867"/>
    </source>
</evidence>
<dbReference type="AlphaFoldDB" id="A0A953J3Y5"/>
<comment type="caution">
    <text evidence="1">The sequence shown here is derived from an EMBL/GenBank/DDBJ whole genome shotgun (WGS) entry which is preliminary data.</text>
</comment>
<sequence length="127" mass="13798">MQAQVLAEKAEMKSFNKADEVRTFPKGKLELVHIGGAVIGRATLEPGWKWSTSVQPLVNTKSCEAPHFQYHVSGTLMVVMDDGTQLECKAGDVSLLPVGHDAWVVGDEPVVVVDFQGMREYAKPSSG</sequence>
<accession>A0A953J3Y5</accession>
<proteinExistence type="predicted"/>
<dbReference type="SUPFAM" id="SSF51182">
    <property type="entry name" value="RmlC-like cupins"/>
    <property type="match status" value="1"/>
</dbReference>
<dbReference type="InterPro" id="IPR014710">
    <property type="entry name" value="RmlC-like_jellyroll"/>
</dbReference>
<evidence type="ECO:0000313" key="1">
    <source>
        <dbReference type="EMBL" id="MBZ0155123.1"/>
    </source>
</evidence>
<dbReference type="Proteomes" id="UP000705867">
    <property type="component" value="Unassembled WGS sequence"/>
</dbReference>
<name>A0A953J3Y5_9BACT</name>
<organism evidence="1 2">
    <name type="scientific">Candidatus Nitrobium versatile</name>
    <dbReference type="NCBI Taxonomy" id="2884831"/>
    <lineage>
        <taxon>Bacteria</taxon>
        <taxon>Pseudomonadati</taxon>
        <taxon>Nitrospirota</taxon>
        <taxon>Nitrospiria</taxon>
        <taxon>Nitrospirales</taxon>
        <taxon>Nitrospiraceae</taxon>
        <taxon>Candidatus Nitrobium</taxon>
    </lineage>
</organism>
<dbReference type="EMBL" id="JAIOIV010000019">
    <property type="protein sequence ID" value="MBZ0155123.1"/>
    <property type="molecule type" value="Genomic_DNA"/>
</dbReference>
<dbReference type="Gene3D" id="2.60.120.10">
    <property type="entry name" value="Jelly Rolls"/>
    <property type="match status" value="1"/>
</dbReference>
<dbReference type="CDD" id="cd06990">
    <property type="entry name" value="cupin_DUF861"/>
    <property type="match status" value="1"/>
</dbReference>
<dbReference type="InterPro" id="IPR011051">
    <property type="entry name" value="RmlC_Cupin_sf"/>
</dbReference>